<dbReference type="AlphaFoldDB" id="A0A9Q3Q2I2"/>
<keyword evidence="2" id="KW-1185">Reference proteome</keyword>
<accession>A0A9Q3Q2I2</accession>
<dbReference type="Proteomes" id="UP000765509">
    <property type="component" value="Unassembled WGS sequence"/>
</dbReference>
<name>A0A9Q3Q2I2_9BASI</name>
<reference evidence="1" key="1">
    <citation type="submission" date="2021-03" db="EMBL/GenBank/DDBJ databases">
        <title>Draft genome sequence of rust myrtle Austropuccinia psidii MF-1, a brazilian biotype.</title>
        <authorList>
            <person name="Quecine M.C."/>
            <person name="Pachon D.M.R."/>
            <person name="Bonatelli M.L."/>
            <person name="Correr F.H."/>
            <person name="Franceschini L.M."/>
            <person name="Leite T.F."/>
            <person name="Margarido G.R.A."/>
            <person name="Almeida C.A."/>
            <person name="Ferrarezi J.A."/>
            <person name="Labate C.A."/>
        </authorList>
    </citation>
    <scope>NUCLEOTIDE SEQUENCE</scope>
    <source>
        <strain evidence="1">MF-1</strain>
    </source>
</reference>
<gene>
    <name evidence="1" type="ORF">O181_122606</name>
</gene>
<evidence type="ECO:0000313" key="1">
    <source>
        <dbReference type="EMBL" id="MBW0582891.1"/>
    </source>
</evidence>
<proteinExistence type="predicted"/>
<comment type="caution">
    <text evidence="1">The sequence shown here is derived from an EMBL/GenBank/DDBJ whole genome shotgun (WGS) entry which is preliminary data.</text>
</comment>
<sequence>MPTPSQPLCVGMINIIIQINSDITFKIDNSCLDSCNILWHNQPNIFIYLPNYQCTIDSLAGTLSNMLIPLLGAPQMFMHWGPGRAWIENFQSHLTQTLFVEGVFINDTNDPSSSQQPNIELMFFISRLARWLVLSVSTNWFATFSSTH</sequence>
<evidence type="ECO:0000313" key="2">
    <source>
        <dbReference type="Proteomes" id="UP000765509"/>
    </source>
</evidence>
<protein>
    <submittedName>
        <fullName evidence="1">Uncharacterized protein</fullName>
    </submittedName>
</protein>
<dbReference type="EMBL" id="AVOT02113717">
    <property type="protein sequence ID" value="MBW0582891.1"/>
    <property type="molecule type" value="Genomic_DNA"/>
</dbReference>
<organism evidence="1 2">
    <name type="scientific">Austropuccinia psidii MF-1</name>
    <dbReference type="NCBI Taxonomy" id="1389203"/>
    <lineage>
        <taxon>Eukaryota</taxon>
        <taxon>Fungi</taxon>
        <taxon>Dikarya</taxon>
        <taxon>Basidiomycota</taxon>
        <taxon>Pucciniomycotina</taxon>
        <taxon>Pucciniomycetes</taxon>
        <taxon>Pucciniales</taxon>
        <taxon>Sphaerophragmiaceae</taxon>
        <taxon>Austropuccinia</taxon>
    </lineage>
</organism>